<sequence>ALRSKFYQHNTYVTQPIALNLALRRAFTWSFIVGDVQSAIIGANLIAHFGLIIDLRKRCLIDPFTSLTSTGLLAPTSEYGIAPVALQKTLNSMPESKYTQLLLKFIDITKPSIVSTSQKPNGVTHHILTTGTPVVDRVRTLAGEKLKAAKDDINLLLELVFNILR</sequence>
<reference evidence="1" key="1">
    <citation type="submission" date="2015-01" db="EMBL/GenBank/DDBJ databases">
        <title>Transcriptome Assembly of Fopius arisanus.</title>
        <authorList>
            <person name="Geib S."/>
        </authorList>
    </citation>
    <scope>NUCLEOTIDE SEQUENCE</scope>
</reference>
<accession>A0A0C9R604</accession>
<feature type="non-terminal residue" evidence="1">
    <location>
        <position position="1"/>
    </location>
</feature>
<dbReference type="EMBL" id="GBYB01003405">
    <property type="protein sequence ID" value="JAG73172.1"/>
    <property type="molecule type" value="Transcribed_RNA"/>
</dbReference>
<organism evidence="1">
    <name type="scientific">Fopius arisanus</name>
    <dbReference type="NCBI Taxonomy" id="64838"/>
    <lineage>
        <taxon>Eukaryota</taxon>
        <taxon>Metazoa</taxon>
        <taxon>Ecdysozoa</taxon>
        <taxon>Arthropoda</taxon>
        <taxon>Hexapoda</taxon>
        <taxon>Insecta</taxon>
        <taxon>Pterygota</taxon>
        <taxon>Neoptera</taxon>
        <taxon>Endopterygota</taxon>
        <taxon>Hymenoptera</taxon>
        <taxon>Apocrita</taxon>
        <taxon>Ichneumonoidea</taxon>
        <taxon>Braconidae</taxon>
        <taxon>Opiinae</taxon>
        <taxon>Fopius</taxon>
    </lineage>
</organism>
<dbReference type="AlphaFoldDB" id="A0A0C9R604"/>
<protein>
    <submittedName>
        <fullName evidence="1">CoaBC protein</fullName>
    </submittedName>
</protein>
<name>A0A0C9R604_9HYME</name>
<proteinExistence type="predicted"/>
<gene>
    <name evidence="1" type="primary">coaBC</name>
    <name evidence="1" type="ORF">g.776</name>
</gene>
<evidence type="ECO:0000313" key="1">
    <source>
        <dbReference type="EMBL" id="JAG73172.1"/>
    </source>
</evidence>